<organism evidence="1 2">
    <name type="scientific">Vaccinium darrowii</name>
    <dbReference type="NCBI Taxonomy" id="229202"/>
    <lineage>
        <taxon>Eukaryota</taxon>
        <taxon>Viridiplantae</taxon>
        <taxon>Streptophyta</taxon>
        <taxon>Embryophyta</taxon>
        <taxon>Tracheophyta</taxon>
        <taxon>Spermatophyta</taxon>
        <taxon>Magnoliopsida</taxon>
        <taxon>eudicotyledons</taxon>
        <taxon>Gunneridae</taxon>
        <taxon>Pentapetalae</taxon>
        <taxon>asterids</taxon>
        <taxon>Ericales</taxon>
        <taxon>Ericaceae</taxon>
        <taxon>Vaccinioideae</taxon>
        <taxon>Vaccinieae</taxon>
        <taxon>Vaccinium</taxon>
    </lineage>
</organism>
<protein>
    <submittedName>
        <fullName evidence="1">Uncharacterized protein</fullName>
    </submittedName>
</protein>
<name>A0ACB7X4H6_9ERIC</name>
<keyword evidence="2" id="KW-1185">Reference proteome</keyword>
<evidence type="ECO:0000313" key="2">
    <source>
        <dbReference type="Proteomes" id="UP000828048"/>
    </source>
</evidence>
<accession>A0ACB7X4H6</accession>
<sequence>MGLGSNGLKEKKVEKKVQGFDDLIPGFGGISNSRNGENAETSWSPLSSGNSAESTSTSADDPFVFLEQSSSQAYSSYGLFSEPLGKDAGKSSVFSSFDVLDGFAMGKGQNEANEESNYFQKERAEPAAHDLDSFFSMGPKPSSGSTHKSKTVDPVYDSLFQSGGNPVAKKSPAVTSSTVKKASLSTNIDDFSFMFGEVAPSSGEFQEIKGESEERRKARLSNHMRTQKRMAKALAEKNQRDFQTQQEQEERHRIADTLDGDIKRWAAGKEGNLRALLSSLQDVLWAECGWQPVSLTDLITSVSVKKVYHKATLCVHPDKVQQKGANIEQKYIAEKIFDRLKEAWNKFNAEEL</sequence>
<proteinExistence type="predicted"/>
<dbReference type="Proteomes" id="UP000828048">
    <property type="component" value="Chromosome 2"/>
</dbReference>
<reference evidence="1 2" key="1">
    <citation type="journal article" date="2021" name="Hortic Res">
        <title>High-quality reference genome and annotation aids understanding of berry development for evergreen blueberry (Vaccinium darrowii).</title>
        <authorList>
            <person name="Yu J."/>
            <person name="Hulse-Kemp A.M."/>
            <person name="Babiker E."/>
            <person name="Staton M."/>
        </authorList>
    </citation>
    <scope>NUCLEOTIDE SEQUENCE [LARGE SCALE GENOMIC DNA]</scope>
    <source>
        <strain evidence="2">cv. NJ 8807/NJ 8810</strain>
        <tissue evidence="1">Young leaf</tissue>
    </source>
</reference>
<evidence type="ECO:0000313" key="1">
    <source>
        <dbReference type="EMBL" id="KAH7835692.1"/>
    </source>
</evidence>
<comment type="caution">
    <text evidence="1">The sequence shown here is derived from an EMBL/GenBank/DDBJ whole genome shotgun (WGS) entry which is preliminary data.</text>
</comment>
<dbReference type="EMBL" id="CM037152">
    <property type="protein sequence ID" value="KAH7835692.1"/>
    <property type="molecule type" value="Genomic_DNA"/>
</dbReference>
<gene>
    <name evidence="1" type="ORF">Vadar_028848</name>
</gene>